<dbReference type="EMBL" id="CAJHIT010000003">
    <property type="protein sequence ID" value="CAD6500282.1"/>
    <property type="molecule type" value="Genomic_DNA"/>
</dbReference>
<dbReference type="AlphaFoldDB" id="A0A9W4D1M4"/>
<organism evidence="1 2">
    <name type="scientific">Blumeria graminis f. sp. triticale</name>
    <dbReference type="NCBI Taxonomy" id="1689686"/>
    <lineage>
        <taxon>Eukaryota</taxon>
        <taxon>Fungi</taxon>
        <taxon>Dikarya</taxon>
        <taxon>Ascomycota</taxon>
        <taxon>Pezizomycotina</taxon>
        <taxon>Leotiomycetes</taxon>
        <taxon>Erysiphales</taxon>
        <taxon>Erysiphaceae</taxon>
        <taxon>Blumeria</taxon>
    </lineage>
</organism>
<evidence type="ECO:0000313" key="1">
    <source>
        <dbReference type="EMBL" id="CAD6500282.1"/>
    </source>
</evidence>
<dbReference type="Proteomes" id="UP000683417">
    <property type="component" value="Unassembled WGS sequence"/>
</dbReference>
<reference evidence="1" key="1">
    <citation type="submission" date="2020-10" db="EMBL/GenBank/DDBJ databases">
        <authorList>
            <person name="Muller C M."/>
        </authorList>
    </citation>
    <scope>NUCLEOTIDE SEQUENCE</scope>
    <source>
        <strain evidence="1">THUN-12</strain>
    </source>
</reference>
<accession>A0A9W4D1M4</accession>
<protein>
    <submittedName>
        <fullName evidence="1">BgTH12-07462</fullName>
    </submittedName>
</protein>
<sequence>MIFTGIDRRFPGKSSQISVYKSSMEGFPKPEDNSGIFMAIDSSKSVGYHHAIYCSGNMPYQLMMSKIMGTARPMSKQEIFQSHKRVGNYESCFKYLQLRNTEINADIAVKVEDLVLPRHSIIFTSGIIVRALVWYQGEMQVIQQCDKNKPAWFLLTNLLESNDHLAWALRRYNEIVGKNVMLLKKSELPMKLNPKKLSNNNSNSEDPHYKIKQLVKGSRSTKRVSGVLVEKSECFKYHSKSLGSRLKNRLSPSKDVDYD</sequence>
<gene>
    <name evidence="1" type="ORF">BGTH12_LOCUS1640</name>
</gene>
<name>A0A9W4D1M4_BLUGR</name>
<proteinExistence type="predicted"/>
<comment type="caution">
    <text evidence="1">The sequence shown here is derived from an EMBL/GenBank/DDBJ whole genome shotgun (WGS) entry which is preliminary data.</text>
</comment>
<evidence type="ECO:0000313" key="2">
    <source>
        <dbReference type="Proteomes" id="UP000683417"/>
    </source>
</evidence>